<dbReference type="InterPro" id="IPR036061">
    <property type="entry name" value="CheW-like_dom_sf"/>
</dbReference>
<dbReference type="InterPro" id="IPR004358">
    <property type="entry name" value="Sig_transdc_His_kin-like_C"/>
</dbReference>
<dbReference type="FunFam" id="2.30.30.40:FF:000048">
    <property type="entry name" value="Chemotaxis protein CheA, putative"/>
    <property type="match status" value="1"/>
</dbReference>
<dbReference type="PROSITE" id="PS50851">
    <property type="entry name" value="CHEW"/>
    <property type="match status" value="1"/>
</dbReference>
<dbReference type="Gene3D" id="3.30.565.10">
    <property type="entry name" value="Histidine kinase-like ATPase, C-terminal domain"/>
    <property type="match status" value="1"/>
</dbReference>
<dbReference type="PRINTS" id="PR00344">
    <property type="entry name" value="BCTRLSENSOR"/>
</dbReference>
<dbReference type="EC" id="2.7.13.3" evidence="2"/>
<keyword evidence="8 17" id="KW-0418">Kinase</keyword>
<dbReference type="Proteomes" id="UP000294817">
    <property type="component" value="Unassembled WGS sequence"/>
</dbReference>
<feature type="domain" description="HPt" evidence="16">
    <location>
        <begin position="1"/>
        <end position="104"/>
    </location>
</feature>
<feature type="domain" description="Histidine kinase" evidence="14">
    <location>
        <begin position="294"/>
        <end position="544"/>
    </location>
</feature>
<gene>
    <name evidence="17" type="ORF">C8D74_11561</name>
</gene>
<dbReference type="InterPro" id="IPR005467">
    <property type="entry name" value="His_kinase_dom"/>
</dbReference>
<organism evidence="17 18">
    <name type="scientific">Petrotoga sibirica</name>
    <dbReference type="NCBI Taxonomy" id="156202"/>
    <lineage>
        <taxon>Bacteria</taxon>
        <taxon>Thermotogati</taxon>
        <taxon>Thermotogota</taxon>
        <taxon>Thermotogae</taxon>
        <taxon>Petrotogales</taxon>
        <taxon>Petrotogaceae</taxon>
        <taxon>Petrotoga</taxon>
    </lineage>
</organism>
<evidence type="ECO:0000313" key="17">
    <source>
        <dbReference type="EMBL" id="TDX11854.1"/>
    </source>
</evidence>
<dbReference type="CDD" id="cd00731">
    <property type="entry name" value="CheA_reg"/>
    <property type="match status" value="1"/>
</dbReference>
<dbReference type="InterPro" id="IPR035891">
    <property type="entry name" value="CheY-binding_CheA"/>
</dbReference>
<dbReference type="Gene3D" id="1.20.120.160">
    <property type="entry name" value="HPT domain"/>
    <property type="match status" value="1"/>
</dbReference>
<dbReference type="SMART" id="SM00387">
    <property type="entry name" value="HATPase_c"/>
    <property type="match status" value="1"/>
</dbReference>
<dbReference type="InterPro" id="IPR037006">
    <property type="entry name" value="CheA-like_homodim_sf"/>
</dbReference>
<dbReference type="PANTHER" id="PTHR43395:SF1">
    <property type="entry name" value="CHEMOTAXIS PROTEIN CHEA"/>
    <property type="match status" value="1"/>
</dbReference>
<keyword evidence="12" id="KW-0175">Coiled coil</keyword>
<dbReference type="Pfam" id="PF07194">
    <property type="entry name" value="P2"/>
    <property type="match status" value="1"/>
</dbReference>
<dbReference type="SUPFAM" id="SSF55874">
    <property type="entry name" value="ATPase domain of HSP90 chaperone/DNA topoisomerase II/histidine kinase"/>
    <property type="match status" value="1"/>
</dbReference>
<keyword evidence="4" id="KW-0145">Chemotaxis</keyword>
<evidence type="ECO:0000313" key="18">
    <source>
        <dbReference type="Proteomes" id="UP000294817"/>
    </source>
</evidence>
<dbReference type="Gene3D" id="2.30.30.40">
    <property type="entry name" value="SH3 Domains"/>
    <property type="match status" value="1"/>
</dbReference>
<dbReference type="PROSITE" id="PS50894">
    <property type="entry name" value="HPT"/>
    <property type="match status" value="1"/>
</dbReference>
<dbReference type="AlphaFoldDB" id="A0A4R8EIM6"/>
<name>A0A4R8EIM6_9BACT</name>
<dbReference type="Pfam" id="PF01584">
    <property type="entry name" value="CheW"/>
    <property type="match status" value="1"/>
</dbReference>
<protein>
    <recommendedName>
        <fullName evidence="3">Chemotaxis protein CheA</fullName>
        <ecNumber evidence="2">2.7.13.3</ecNumber>
    </recommendedName>
</protein>
<evidence type="ECO:0000256" key="6">
    <source>
        <dbReference type="ARBA" id="ARBA00022679"/>
    </source>
</evidence>
<comment type="catalytic activity">
    <reaction evidence="1">
        <text>ATP + protein L-histidine = ADP + protein N-phospho-L-histidine.</text>
        <dbReference type="EC" id="2.7.13.3"/>
    </reaction>
</comment>
<dbReference type="FunFam" id="3.30.565.10:FF:000016">
    <property type="entry name" value="Chemotaxis protein CheA, putative"/>
    <property type="match status" value="1"/>
</dbReference>
<dbReference type="GO" id="GO:0000155">
    <property type="term" value="F:phosphorelay sensor kinase activity"/>
    <property type="evidence" value="ECO:0007669"/>
    <property type="project" value="InterPro"/>
</dbReference>
<dbReference type="InterPro" id="IPR003594">
    <property type="entry name" value="HATPase_dom"/>
</dbReference>
<dbReference type="InterPro" id="IPR010808">
    <property type="entry name" value="CheA_P2-bd"/>
</dbReference>
<comment type="caution">
    <text evidence="17">The sequence shown here is derived from an EMBL/GenBank/DDBJ whole genome shotgun (WGS) entry which is preliminary data.</text>
</comment>
<dbReference type="Pfam" id="PF01627">
    <property type="entry name" value="Hpt"/>
    <property type="match status" value="1"/>
</dbReference>
<keyword evidence="9" id="KW-0067">ATP-binding</keyword>
<dbReference type="InterPro" id="IPR002545">
    <property type="entry name" value="CheW-lke_dom"/>
</dbReference>
<dbReference type="GO" id="GO:0006935">
    <property type="term" value="P:chemotaxis"/>
    <property type="evidence" value="ECO:0007669"/>
    <property type="project" value="UniProtKB-KW"/>
</dbReference>
<dbReference type="InterPro" id="IPR036890">
    <property type="entry name" value="HATPase_C_sf"/>
</dbReference>
<keyword evidence="18" id="KW-1185">Reference proteome</keyword>
<dbReference type="SUPFAM" id="SSF47226">
    <property type="entry name" value="Histidine-containing phosphotransfer domain, HPT domain"/>
    <property type="match status" value="1"/>
</dbReference>
<dbReference type="SMART" id="SM01231">
    <property type="entry name" value="H-kinase_dim"/>
    <property type="match status" value="1"/>
</dbReference>
<evidence type="ECO:0000256" key="8">
    <source>
        <dbReference type="ARBA" id="ARBA00022777"/>
    </source>
</evidence>
<evidence type="ECO:0000259" key="16">
    <source>
        <dbReference type="PROSITE" id="PS50894"/>
    </source>
</evidence>
<evidence type="ECO:0000256" key="12">
    <source>
        <dbReference type="SAM" id="Coils"/>
    </source>
</evidence>
<keyword evidence="10" id="KW-0902">Two-component regulatory system</keyword>
<dbReference type="InterPro" id="IPR051315">
    <property type="entry name" value="Bact_Chemotaxis_CheA"/>
</dbReference>
<dbReference type="Gene3D" id="1.10.287.560">
    <property type="entry name" value="Histidine kinase CheA-like, homodimeric domain"/>
    <property type="match status" value="1"/>
</dbReference>
<dbReference type="SUPFAM" id="SSF55052">
    <property type="entry name" value="CheY-binding domain of CheA"/>
    <property type="match status" value="1"/>
</dbReference>
<evidence type="ECO:0000256" key="2">
    <source>
        <dbReference type="ARBA" id="ARBA00012438"/>
    </source>
</evidence>
<keyword evidence="7" id="KW-0547">Nucleotide-binding</keyword>
<dbReference type="Pfam" id="PF02518">
    <property type="entry name" value="HATPase_c"/>
    <property type="match status" value="1"/>
</dbReference>
<proteinExistence type="predicted"/>
<dbReference type="InterPro" id="IPR008207">
    <property type="entry name" value="Sig_transdc_His_kin_Hpt_dom"/>
</dbReference>
<dbReference type="GO" id="GO:0005737">
    <property type="term" value="C:cytoplasm"/>
    <property type="evidence" value="ECO:0007669"/>
    <property type="project" value="InterPro"/>
</dbReference>
<reference evidence="17 18" key="1">
    <citation type="submission" date="2019-03" db="EMBL/GenBank/DDBJ databases">
        <title>Genomic Encyclopedia of Type Strains, Phase IV (KMG-IV): sequencing the most valuable type-strain genomes for metagenomic binning, comparative biology and taxonomic classification.</title>
        <authorList>
            <person name="Goeker M."/>
        </authorList>
    </citation>
    <scope>NUCLEOTIDE SEQUENCE [LARGE SCALE GENOMIC DNA]</scope>
    <source>
        <strain evidence="17 18">DSM 13575</strain>
    </source>
</reference>
<evidence type="ECO:0000256" key="13">
    <source>
        <dbReference type="SAM" id="MobiDB-lite"/>
    </source>
</evidence>
<keyword evidence="6" id="KW-0808">Transferase</keyword>
<evidence type="ECO:0000256" key="5">
    <source>
        <dbReference type="ARBA" id="ARBA00022553"/>
    </source>
</evidence>
<dbReference type="Pfam" id="PF02895">
    <property type="entry name" value="H-kinase_dim"/>
    <property type="match status" value="1"/>
</dbReference>
<sequence>MANYDVYLNVFLEESKENIQELNDLLLELEKDKSNLEIINNIFRVIHTLKGMAGTMEFDTLAKFLHKLENVLDSLRNKNIDLTDDLMDFLFKTSDALEESISDIAQGGKGSIEKLEKLLDKIDSFGELAGSSKPPKDKTAEKEENPVNQSNDIYSKMDNKTKELLENVFKKAKERNLNFLILKVILEDGVQLKQARAYAIHHKLEENGCEIVYTYPSVEEIEKENFDKELIFGVVTSKSIGEIAELVNKIAEVESVYVDEFSTNNLFGSKEKNNDKEEDLKKEGLEKNNKKEVKLSRSIRVDINKLDNLMNLMAELVIARSRIIETLSKYDVKEVDESLTQLSRITLDLQNVVMKIRMVPVAFVFNRFPRLVRDLAKELGKKVNFVIQGEETELDRTVVDEIGEPLVHLLRNSIDHGIEGPHERLAKGKPETGTLKLSARHEGNGVIIEVEDDGKGFDKNEILRTVINKGLISSSEASKLSDDEIYNFVFLPGFSTKTAATELSGRGVGMDVVKSTIESLKGTISLETKKEKGTKISISLPLTLAIIEALLITVNDHVYAIPIANIDTTQRMSDGELKVVQGQEVFLLRGEVMPVVRLRKLFGYEKKKGSSNEYIIIVKLGNKKYGVVVDKLLGQDDIVIKSLGSLLSDVKEFSGGAILGDGRIALILDVASLI</sequence>
<dbReference type="RefSeq" id="WP_103877065.1">
    <property type="nucleotide sequence ID" value="NZ_SODZ01000015.1"/>
</dbReference>
<evidence type="ECO:0000259" key="15">
    <source>
        <dbReference type="PROSITE" id="PS50851"/>
    </source>
</evidence>
<evidence type="ECO:0000256" key="1">
    <source>
        <dbReference type="ARBA" id="ARBA00000085"/>
    </source>
</evidence>
<dbReference type="InterPro" id="IPR036641">
    <property type="entry name" value="HPT_dom_sf"/>
</dbReference>
<dbReference type="SMART" id="SM00260">
    <property type="entry name" value="CheW"/>
    <property type="match status" value="1"/>
</dbReference>
<evidence type="ECO:0000256" key="3">
    <source>
        <dbReference type="ARBA" id="ARBA00021495"/>
    </source>
</evidence>
<dbReference type="InterPro" id="IPR004105">
    <property type="entry name" value="CheA-like_dim"/>
</dbReference>
<dbReference type="InterPro" id="IPR037052">
    <property type="entry name" value="CheA-like_P2_sf"/>
</dbReference>
<dbReference type="CDD" id="cd16916">
    <property type="entry name" value="HATPase_CheA-like"/>
    <property type="match status" value="1"/>
</dbReference>
<evidence type="ECO:0000256" key="10">
    <source>
        <dbReference type="ARBA" id="ARBA00023012"/>
    </source>
</evidence>
<dbReference type="SUPFAM" id="SSF47384">
    <property type="entry name" value="Homodimeric domain of signal transducing histidine kinase"/>
    <property type="match status" value="1"/>
</dbReference>
<dbReference type="SMART" id="SM00073">
    <property type="entry name" value="HPT"/>
    <property type="match status" value="1"/>
</dbReference>
<dbReference type="InterPro" id="IPR036097">
    <property type="entry name" value="HisK_dim/P_sf"/>
</dbReference>
<feature type="domain" description="CheW-like" evidence="15">
    <location>
        <begin position="546"/>
        <end position="674"/>
    </location>
</feature>
<evidence type="ECO:0000256" key="9">
    <source>
        <dbReference type="ARBA" id="ARBA00022840"/>
    </source>
</evidence>
<dbReference type="SUPFAM" id="SSF50341">
    <property type="entry name" value="CheW-like"/>
    <property type="match status" value="1"/>
</dbReference>
<evidence type="ECO:0000259" key="14">
    <source>
        <dbReference type="PROSITE" id="PS50109"/>
    </source>
</evidence>
<dbReference type="GO" id="GO:0005524">
    <property type="term" value="F:ATP binding"/>
    <property type="evidence" value="ECO:0007669"/>
    <property type="project" value="UniProtKB-KW"/>
</dbReference>
<accession>A0A4R8EIM6</accession>
<evidence type="ECO:0000256" key="4">
    <source>
        <dbReference type="ARBA" id="ARBA00022500"/>
    </source>
</evidence>
<dbReference type="EMBL" id="SODZ01000015">
    <property type="protein sequence ID" value="TDX11854.1"/>
    <property type="molecule type" value="Genomic_DNA"/>
</dbReference>
<evidence type="ECO:0000256" key="7">
    <source>
        <dbReference type="ARBA" id="ARBA00022741"/>
    </source>
</evidence>
<dbReference type="PROSITE" id="PS50109">
    <property type="entry name" value="HIS_KIN"/>
    <property type="match status" value="1"/>
</dbReference>
<feature type="modified residue" description="Phosphohistidine" evidence="11">
    <location>
        <position position="47"/>
    </location>
</feature>
<keyword evidence="5 11" id="KW-0597">Phosphoprotein</keyword>
<dbReference type="CDD" id="cd00088">
    <property type="entry name" value="HPT"/>
    <property type="match status" value="1"/>
</dbReference>
<dbReference type="PANTHER" id="PTHR43395">
    <property type="entry name" value="SENSOR HISTIDINE KINASE CHEA"/>
    <property type="match status" value="1"/>
</dbReference>
<feature type="region of interest" description="Disordered" evidence="13">
    <location>
        <begin position="126"/>
        <end position="153"/>
    </location>
</feature>
<evidence type="ECO:0000256" key="11">
    <source>
        <dbReference type="PROSITE-ProRule" id="PRU00110"/>
    </source>
</evidence>
<feature type="coiled-coil region" evidence="12">
    <location>
        <begin position="12"/>
        <end position="39"/>
    </location>
</feature>
<feature type="compositionally biased region" description="Basic and acidic residues" evidence="13">
    <location>
        <begin position="134"/>
        <end position="145"/>
    </location>
</feature>
<dbReference type="Gene3D" id="3.30.70.1110">
    <property type="entry name" value="Histidine kinase CheA-like, P2 response regulator-binding domain"/>
    <property type="match status" value="1"/>
</dbReference>